<keyword evidence="3" id="KW-1185">Reference proteome</keyword>
<name>A0A1M6XV13_9FLAO</name>
<feature type="transmembrane region" description="Helical" evidence="1">
    <location>
        <begin position="7"/>
        <end position="25"/>
    </location>
</feature>
<dbReference type="EMBL" id="FRBU01000002">
    <property type="protein sequence ID" value="SHL09827.1"/>
    <property type="molecule type" value="Genomic_DNA"/>
</dbReference>
<keyword evidence="1" id="KW-0472">Membrane</keyword>
<evidence type="ECO:0000256" key="1">
    <source>
        <dbReference type="SAM" id="Phobius"/>
    </source>
</evidence>
<reference evidence="3" key="1">
    <citation type="submission" date="2016-11" db="EMBL/GenBank/DDBJ databases">
        <authorList>
            <person name="Varghese N."/>
            <person name="Submissions S."/>
        </authorList>
    </citation>
    <scope>NUCLEOTIDE SEQUENCE [LARGE SCALE GENOMIC DNA]</scope>
    <source>
        <strain evidence="3">DSM 3661</strain>
    </source>
</reference>
<keyword evidence="1" id="KW-1133">Transmembrane helix</keyword>
<proteinExistence type="predicted"/>
<organism evidence="2 3">
    <name type="scientific">Flavobacterium xanthum</name>
    <dbReference type="NCBI Taxonomy" id="69322"/>
    <lineage>
        <taxon>Bacteria</taxon>
        <taxon>Pseudomonadati</taxon>
        <taxon>Bacteroidota</taxon>
        <taxon>Flavobacteriia</taxon>
        <taxon>Flavobacteriales</taxon>
        <taxon>Flavobacteriaceae</taxon>
        <taxon>Flavobacterium</taxon>
    </lineage>
</organism>
<dbReference type="Proteomes" id="UP000184260">
    <property type="component" value="Unassembled WGS sequence"/>
</dbReference>
<accession>A0A1M6XV13</accession>
<feature type="transmembrane region" description="Helical" evidence="1">
    <location>
        <begin position="69"/>
        <end position="91"/>
    </location>
</feature>
<gene>
    <name evidence="2" type="ORF">SAMN05443669_100258</name>
</gene>
<dbReference type="AlphaFoldDB" id="A0A1M6XV13"/>
<protein>
    <submittedName>
        <fullName evidence="2">Uncharacterized protein</fullName>
    </submittedName>
</protein>
<feature type="transmembrane region" description="Helical" evidence="1">
    <location>
        <begin position="37"/>
        <end position="57"/>
    </location>
</feature>
<keyword evidence="1" id="KW-0812">Transmembrane</keyword>
<sequence length="93" mass="10703">MKRNINLILSSSCFIYFACLIYISFKHIVLNNFFSGIFELITIPLIILTIVMLAFNIQGWYLENFLKKSSSFLSIVILLTTIILMTLATIFDV</sequence>
<dbReference type="STRING" id="69322.SAMN05443669_100258"/>
<evidence type="ECO:0000313" key="2">
    <source>
        <dbReference type="EMBL" id="SHL09827.1"/>
    </source>
</evidence>
<evidence type="ECO:0000313" key="3">
    <source>
        <dbReference type="Proteomes" id="UP000184260"/>
    </source>
</evidence>